<dbReference type="Proteomes" id="UP001239111">
    <property type="component" value="Chromosome 1"/>
</dbReference>
<accession>A0ACC2PU99</accession>
<gene>
    <name evidence="1" type="ORF">QAD02_022658</name>
</gene>
<organism evidence="1 2">
    <name type="scientific">Eretmocerus hayati</name>
    <dbReference type="NCBI Taxonomy" id="131215"/>
    <lineage>
        <taxon>Eukaryota</taxon>
        <taxon>Metazoa</taxon>
        <taxon>Ecdysozoa</taxon>
        <taxon>Arthropoda</taxon>
        <taxon>Hexapoda</taxon>
        <taxon>Insecta</taxon>
        <taxon>Pterygota</taxon>
        <taxon>Neoptera</taxon>
        <taxon>Endopterygota</taxon>
        <taxon>Hymenoptera</taxon>
        <taxon>Apocrita</taxon>
        <taxon>Proctotrupomorpha</taxon>
        <taxon>Chalcidoidea</taxon>
        <taxon>Aphelinidae</taxon>
        <taxon>Aphelininae</taxon>
        <taxon>Eretmocerus</taxon>
    </lineage>
</organism>
<sequence length="186" mass="21212">MLDHIWLDGKNRHCNVGYGDASEKKYSLRNSSKAIKSNLTIDESPRKKKEIKSKPICKKIKKEKKSLPFSVDEICKIKEVKTDGSLNGPKVEGLEQKDVYVKIEKMKVKSNIQMKEENEKKDISKLKKVMKDRRKLEYECECGKKYSSSTNLQRHRRGESMDQGVGLEKVPSSVSASVADEVCSDL</sequence>
<comment type="caution">
    <text evidence="1">The sequence shown here is derived from an EMBL/GenBank/DDBJ whole genome shotgun (WGS) entry which is preliminary data.</text>
</comment>
<reference evidence="1" key="1">
    <citation type="submission" date="2023-04" db="EMBL/GenBank/DDBJ databases">
        <title>A chromosome-level genome assembly of the parasitoid wasp Eretmocerus hayati.</title>
        <authorList>
            <person name="Zhong Y."/>
            <person name="Liu S."/>
            <person name="Liu Y."/>
        </authorList>
    </citation>
    <scope>NUCLEOTIDE SEQUENCE</scope>
    <source>
        <strain evidence="1">ZJU_SS_LIU_2023</strain>
    </source>
</reference>
<protein>
    <submittedName>
        <fullName evidence="1">Uncharacterized protein</fullName>
    </submittedName>
</protein>
<name>A0ACC2PU99_9HYME</name>
<keyword evidence="2" id="KW-1185">Reference proteome</keyword>
<proteinExistence type="predicted"/>
<evidence type="ECO:0000313" key="1">
    <source>
        <dbReference type="EMBL" id="KAJ8686864.1"/>
    </source>
</evidence>
<evidence type="ECO:0000313" key="2">
    <source>
        <dbReference type="Proteomes" id="UP001239111"/>
    </source>
</evidence>
<dbReference type="EMBL" id="CM056741">
    <property type="protein sequence ID" value="KAJ8686864.1"/>
    <property type="molecule type" value="Genomic_DNA"/>
</dbReference>